<name>A0A267G9Z6_9PLAT</name>
<evidence type="ECO:0000256" key="2">
    <source>
        <dbReference type="SAM" id="MobiDB-lite"/>
    </source>
</evidence>
<dbReference type="EMBL" id="NIVC01000449">
    <property type="protein sequence ID" value="PAA82806.1"/>
    <property type="molecule type" value="Genomic_DNA"/>
</dbReference>
<dbReference type="STRING" id="282301.A0A267G9Z6"/>
<sequence length="397" mass="43654">MSQNQSQHQFVTTENIPQTARRAHGTTSSSLSDIVQATHSALDNGDFEIVKFLVPQINDQSNRDTCCIKAAEKAADNGHFEIVKFLVPQINDQSNRDTCCIKAAEKAADNGHFEIVKFVVSQINDQSNRDTCCIKAAEKAADNGHFEIVKFLVSQINDQSNRDTCCINAAEKAADNGHFEIVKFLISCVSSLDQRANLRFQCAIAACSRLHENVVASLGLEPDWLFQYNTILSFTAAMAIEDRNSVLNKTLSQMQTAQITQLLRLSISQRHVALAATLLNHQRFSTQHVDLPDDNTGATALMLAADAGHHELIHKLIDLGASLHAQDTHGRTALSRACQAGYVQAAKILIDNGADASHRDSQGLTCAQLAERFEQRQVLRLLNPTENPQHPQPAAQR</sequence>
<dbReference type="Gene3D" id="1.25.40.20">
    <property type="entry name" value="Ankyrin repeat-containing domain"/>
    <property type="match status" value="2"/>
</dbReference>
<dbReference type="PANTHER" id="PTHR44207">
    <property type="entry name" value="SURFACE ANTIGEN BSPA-LIKE-RELATED"/>
    <property type="match status" value="1"/>
</dbReference>
<dbReference type="PANTHER" id="PTHR44207:SF2">
    <property type="entry name" value="REPEAT PROTEIN, PUTATIVE-RELATED"/>
    <property type="match status" value="1"/>
</dbReference>
<protein>
    <submittedName>
        <fullName evidence="3">Uncharacterized protein</fullName>
    </submittedName>
</protein>
<dbReference type="Proteomes" id="UP000215902">
    <property type="component" value="Unassembled WGS sequence"/>
</dbReference>
<feature type="region of interest" description="Disordered" evidence="2">
    <location>
        <begin position="1"/>
        <end position="31"/>
    </location>
</feature>
<gene>
    <name evidence="3" type="ORF">BOX15_Mlig029899g1</name>
</gene>
<evidence type="ECO:0000313" key="4">
    <source>
        <dbReference type="Proteomes" id="UP000215902"/>
    </source>
</evidence>
<feature type="compositionally biased region" description="Polar residues" evidence="2">
    <location>
        <begin position="1"/>
        <end position="18"/>
    </location>
</feature>
<evidence type="ECO:0000256" key="1">
    <source>
        <dbReference type="PROSITE-ProRule" id="PRU00023"/>
    </source>
</evidence>
<organism evidence="3 4">
    <name type="scientific">Macrostomum lignano</name>
    <dbReference type="NCBI Taxonomy" id="282301"/>
    <lineage>
        <taxon>Eukaryota</taxon>
        <taxon>Metazoa</taxon>
        <taxon>Spiralia</taxon>
        <taxon>Lophotrochozoa</taxon>
        <taxon>Platyhelminthes</taxon>
        <taxon>Rhabditophora</taxon>
        <taxon>Macrostomorpha</taxon>
        <taxon>Macrostomida</taxon>
        <taxon>Macrostomidae</taxon>
        <taxon>Macrostomum</taxon>
    </lineage>
</organism>
<feature type="repeat" description="ANK" evidence="1">
    <location>
        <begin position="296"/>
        <end position="328"/>
    </location>
</feature>
<comment type="caution">
    <text evidence="3">The sequence shown here is derived from an EMBL/GenBank/DDBJ whole genome shotgun (WGS) entry which is preliminary data.</text>
</comment>
<dbReference type="SUPFAM" id="SSF48403">
    <property type="entry name" value="Ankyrin repeat"/>
    <property type="match status" value="1"/>
</dbReference>
<dbReference type="PROSITE" id="PS50297">
    <property type="entry name" value="ANK_REP_REGION"/>
    <property type="match status" value="2"/>
</dbReference>
<accession>A0A267G9Z6</accession>
<keyword evidence="4" id="KW-1185">Reference proteome</keyword>
<reference evidence="3 4" key="1">
    <citation type="submission" date="2017-06" db="EMBL/GenBank/DDBJ databases">
        <title>A platform for efficient transgenesis in Macrostomum lignano, a flatworm model organism for stem cell research.</title>
        <authorList>
            <person name="Berezikov E."/>
        </authorList>
    </citation>
    <scope>NUCLEOTIDE SEQUENCE [LARGE SCALE GENOMIC DNA]</scope>
    <source>
        <strain evidence="3">DV1</strain>
        <tissue evidence="3">Whole organism</tissue>
    </source>
</reference>
<dbReference type="Pfam" id="PF12796">
    <property type="entry name" value="Ank_2"/>
    <property type="match status" value="2"/>
</dbReference>
<dbReference type="PROSITE" id="PS50088">
    <property type="entry name" value="ANK_REPEAT"/>
    <property type="match status" value="2"/>
</dbReference>
<evidence type="ECO:0000313" key="3">
    <source>
        <dbReference type="EMBL" id="PAA82806.1"/>
    </source>
</evidence>
<dbReference type="InterPro" id="IPR036770">
    <property type="entry name" value="Ankyrin_rpt-contain_sf"/>
</dbReference>
<keyword evidence="1" id="KW-0040">ANK repeat</keyword>
<dbReference type="AlphaFoldDB" id="A0A267G9Z6"/>
<feature type="repeat" description="ANK" evidence="1">
    <location>
        <begin position="329"/>
        <end position="361"/>
    </location>
</feature>
<dbReference type="InterPro" id="IPR002110">
    <property type="entry name" value="Ankyrin_rpt"/>
</dbReference>
<dbReference type="OrthoDB" id="6235521at2759"/>
<dbReference type="SMART" id="SM00248">
    <property type="entry name" value="ANK"/>
    <property type="match status" value="5"/>
</dbReference>
<proteinExistence type="predicted"/>
<feature type="non-terminal residue" evidence="3">
    <location>
        <position position="397"/>
    </location>
</feature>